<accession>A0A370C946</accession>
<evidence type="ECO:0000256" key="1">
    <source>
        <dbReference type="SAM" id="MobiDB-lite"/>
    </source>
</evidence>
<organism evidence="2 3">
    <name type="scientific">Aspergillus niger ATCC 13496</name>
    <dbReference type="NCBI Taxonomy" id="1353008"/>
    <lineage>
        <taxon>Eukaryota</taxon>
        <taxon>Fungi</taxon>
        <taxon>Dikarya</taxon>
        <taxon>Ascomycota</taxon>
        <taxon>Pezizomycotina</taxon>
        <taxon>Eurotiomycetes</taxon>
        <taxon>Eurotiomycetidae</taxon>
        <taxon>Eurotiales</taxon>
        <taxon>Aspergillaceae</taxon>
        <taxon>Aspergillus</taxon>
        <taxon>Aspergillus subgen. Circumdati</taxon>
    </lineage>
</organism>
<gene>
    <name evidence="2" type="ORF">M747DRAFT_115718</name>
</gene>
<evidence type="ECO:0000313" key="3">
    <source>
        <dbReference type="Proteomes" id="UP000253845"/>
    </source>
</evidence>
<proteinExistence type="predicted"/>
<feature type="region of interest" description="Disordered" evidence="1">
    <location>
        <begin position="32"/>
        <end position="77"/>
    </location>
</feature>
<reference evidence="2 3" key="1">
    <citation type="submission" date="2018-07" db="EMBL/GenBank/DDBJ databases">
        <title>Section-level genome sequencing of Aspergillus section Nigri to investigate inter- and intra-species variation.</title>
        <authorList>
            <consortium name="DOE Joint Genome Institute"/>
            <person name="Vesth T.C."/>
            <person name="Nybo J.L."/>
            <person name="Theobald S."/>
            <person name="Frisvad J.C."/>
            <person name="Larsen T.O."/>
            <person name="Nielsen K.F."/>
            <person name="Hoof J.B."/>
            <person name="Brandl J."/>
            <person name="Salamov A."/>
            <person name="Riley R."/>
            <person name="Gladden J.M."/>
            <person name="Phatale P."/>
            <person name="Nielsen M.T."/>
            <person name="Lyhne E.K."/>
            <person name="Kogle M.E."/>
            <person name="Strasser K."/>
            <person name="McDonnell E."/>
            <person name="Barry K."/>
            <person name="Clum A."/>
            <person name="Chen C."/>
            <person name="Nolan M."/>
            <person name="Sandor L."/>
            <person name="Kuo A."/>
            <person name="Lipzen A."/>
            <person name="Hainaut M."/>
            <person name="Drula E."/>
            <person name="Tsang A."/>
            <person name="Magnuson J.K."/>
            <person name="Henrissat B."/>
            <person name="Wiebenga A."/>
            <person name="Simmons B.A."/>
            <person name="Makela M.R."/>
            <person name="De vries R.P."/>
            <person name="Grigoriev I.V."/>
            <person name="Mortensen U.H."/>
            <person name="Baker S.E."/>
            <person name="Andersen M.R."/>
        </authorList>
    </citation>
    <scope>NUCLEOTIDE SEQUENCE [LARGE SCALE GENOMIC DNA]</scope>
    <source>
        <strain evidence="2 3">ATCC 13496</strain>
    </source>
</reference>
<dbReference type="Proteomes" id="UP000253845">
    <property type="component" value="Unassembled WGS sequence"/>
</dbReference>
<sequence length="77" mass="9085">MHQHYTRKALPSHWTLQISTIRLTSSISSMPRYFHHRPNSHHSLHSINHQHPQPPNIITSHFPPLQQGHNMPQLHIK</sequence>
<feature type="compositionally biased region" description="Polar residues" evidence="1">
    <location>
        <begin position="45"/>
        <end position="59"/>
    </location>
</feature>
<name>A0A370C946_ASPNG</name>
<dbReference type="VEuPathDB" id="FungiDB:M747DRAFT_115718"/>
<feature type="compositionally biased region" description="Basic residues" evidence="1">
    <location>
        <begin position="33"/>
        <end position="44"/>
    </location>
</feature>
<evidence type="ECO:0000313" key="2">
    <source>
        <dbReference type="EMBL" id="RDH24284.1"/>
    </source>
</evidence>
<protein>
    <submittedName>
        <fullName evidence="2">Uncharacterized protein</fullName>
    </submittedName>
</protein>
<dbReference type="AlphaFoldDB" id="A0A370C946"/>
<dbReference type="EMBL" id="KZ851902">
    <property type="protein sequence ID" value="RDH24284.1"/>
    <property type="molecule type" value="Genomic_DNA"/>
</dbReference>